<evidence type="ECO:0000313" key="6">
    <source>
        <dbReference type="Proteomes" id="UP000184082"/>
    </source>
</evidence>
<dbReference type="PROSITE" id="PS51930">
    <property type="entry name" value="BMC_2"/>
    <property type="match status" value="1"/>
</dbReference>
<dbReference type="InterPro" id="IPR044872">
    <property type="entry name" value="CcmK/CsoS1_BMC"/>
</dbReference>
<dbReference type="PANTHER" id="PTHR33941:SF11">
    <property type="entry name" value="BACTERIAL MICROCOMPARTMENT SHELL PROTEIN PDUJ"/>
    <property type="match status" value="1"/>
</dbReference>
<gene>
    <name evidence="5" type="ORF">SAMN02745883_01917</name>
</gene>
<evidence type="ECO:0000313" key="5">
    <source>
        <dbReference type="EMBL" id="SHK38231.1"/>
    </source>
</evidence>
<dbReference type="Gene3D" id="3.30.70.1710">
    <property type="match status" value="1"/>
</dbReference>
<dbReference type="InterPro" id="IPR050575">
    <property type="entry name" value="BMC_shell"/>
</dbReference>
<evidence type="ECO:0000256" key="2">
    <source>
        <dbReference type="ARBA" id="ARBA00024446"/>
    </source>
</evidence>
<feature type="domain" description="BMC" evidence="4">
    <location>
        <begin position="5"/>
        <end position="89"/>
    </location>
</feature>
<keyword evidence="6" id="KW-1185">Reference proteome</keyword>
<proteinExistence type="inferred from homology"/>
<dbReference type="InterPro" id="IPR000249">
    <property type="entry name" value="BMC_dom"/>
</dbReference>
<comment type="subcellular location">
    <subcellularLocation>
        <location evidence="1">Bacterial microcompartment</location>
    </subcellularLocation>
</comment>
<evidence type="ECO:0000259" key="4">
    <source>
        <dbReference type="PROSITE" id="PS51930"/>
    </source>
</evidence>
<sequence length="198" mass="22205">MFRKALGLLETYGYIGAVEAVDVCLKAADVKLIGLEFVRGGLVTVKICGEVSAVMTSIDAGAVAADRVGKVISVDVIERMGEGLEKIIYRPKRNKEINLRVQNEIDDGDKRGRKAETYIIDESKKSNSLKESEQFVIDYEGKLINIGDENELIRMKVVDLRKIARRVDGISIEKSRIKFAKKRELIKALTNAFRKEEE</sequence>
<dbReference type="Proteomes" id="UP000184082">
    <property type="component" value="Unassembled WGS sequence"/>
</dbReference>
<dbReference type="GO" id="GO:0031469">
    <property type="term" value="C:bacterial microcompartment"/>
    <property type="evidence" value="ECO:0007669"/>
    <property type="project" value="UniProtKB-SubCell"/>
</dbReference>
<dbReference type="Pfam" id="PF00936">
    <property type="entry name" value="BMC"/>
    <property type="match status" value="1"/>
</dbReference>
<dbReference type="SUPFAM" id="SSF143414">
    <property type="entry name" value="CcmK-like"/>
    <property type="match status" value="1"/>
</dbReference>
<dbReference type="SMART" id="SM00877">
    <property type="entry name" value="BMC"/>
    <property type="match status" value="1"/>
</dbReference>
<dbReference type="CDD" id="cd07045">
    <property type="entry name" value="BMC_CcmK_like"/>
    <property type="match status" value="1"/>
</dbReference>
<name>A0A1M6S0I3_9FIRM</name>
<dbReference type="RefSeq" id="WP_072967969.1">
    <property type="nucleotide sequence ID" value="NZ_FRAJ01000016.1"/>
</dbReference>
<keyword evidence="2" id="KW-1283">Bacterial microcompartment</keyword>
<organism evidence="5 6">
    <name type="scientific">Caminicella sporogenes DSM 14501</name>
    <dbReference type="NCBI Taxonomy" id="1121266"/>
    <lineage>
        <taxon>Bacteria</taxon>
        <taxon>Bacillati</taxon>
        <taxon>Bacillota</taxon>
        <taxon>Clostridia</taxon>
        <taxon>Peptostreptococcales</taxon>
        <taxon>Caminicellaceae</taxon>
        <taxon>Caminicella</taxon>
    </lineage>
</organism>
<dbReference type="EMBL" id="FRAJ01000016">
    <property type="protein sequence ID" value="SHK38231.1"/>
    <property type="molecule type" value="Genomic_DNA"/>
</dbReference>
<dbReference type="STRING" id="1121266.SAMN02745883_01917"/>
<dbReference type="PANTHER" id="PTHR33941">
    <property type="entry name" value="PROPANEDIOL UTILIZATION PROTEIN PDUA"/>
    <property type="match status" value="1"/>
</dbReference>
<evidence type="ECO:0000256" key="3">
    <source>
        <dbReference type="PROSITE-ProRule" id="PRU01278"/>
    </source>
</evidence>
<dbReference type="InterPro" id="IPR037233">
    <property type="entry name" value="CcmK-like_sf"/>
</dbReference>
<reference evidence="5 6" key="1">
    <citation type="submission" date="2016-11" db="EMBL/GenBank/DDBJ databases">
        <authorList>
            <person name="Jaros S."/>
            <person name="Januszkiewicz K."/>
            <person name="Wedrychowicz H."/>
        </authorList>
    </citation>
    <scope>NUCLEOTIDE SEQUENCE [LARGE SCALE GENOMIC DNA]</scope>
    <source>
        <strain evidence="5 6">DSM 14501</strain>
    </source>
</reference>
<comment type="similarity">
    <text evidence="3">Belongs to the bacterial microcompartments protein family.</text>
</comment>
<accession>A0A1M6S0I3</accession>
<dbReference type="AlphaFoldDB" id="A0A1M6S0I3"/>
<protein>
    <submittedName>
        <fullName evidence="5">BMC domain-containing protein</fullName>
    </submittedName>
</protein>
<evidence type="ECO:0000256" key="1">
    <source>
        <dbReference type="ARBA" id="ARBA00024322"/>
    </source>
</evidence>